<dbReference type="InterPro" id="IPR002403">
    <property type="entry name" value="Cyt_P450_E_grp-IV"/>
</dbReference>
<dbReference type="PRINTS" id="PR00465">
    <property type="entry name" value="EP450IV"/>
</dbReference>
<dbReference type="OrthoDB" id="1844152at2759"/>
<evidence type="ECO:0000256" key="6">
    <source>
        <dbReference type="PIRSR" id="PIRSR602403-1"/>
    </source>
</evidence>
<dbReference type="HOGENOM" id="CLU_536500_0_0_1"/>
<comment type="similarity">
    <text evidence="2">Belongs to the cytochrome P450 family.</text>
</comment>
<proteinExistence type="inferred from homology"/>
<keyword evidence="3 6" id="KW-0479">Metal-binding</keyword>
<sequence length="508" mass="56785">MCINNGTLLCLLVGGFTVIQLMDGSKHNRRDAPPIVDLTVEGMFSRTREVYQNALKRFGPIIGVWRKGRLEYITNEIYAKQVLTTNDLFSFEKANAQILNLNVVLYIPGRSFFKDLVKLISESIDHNLDRIIKSVYPIFERRSRELCLATTRSSDAHTRCSPDFFVETQFTMAEVMVTVIFGKDHATSANIQSVVALTAVFATLTGMQYQNTSRFGRTFPRLYRMITWIRVMAVTVPFELCRSIGPLIWRITGEYARKSGPRATSMATPNEEPSSVLIYACDKYVNPSTMRLNRKDRLWIVVLMLGLLLASVHTTSVVATFVIYELARRPEYLQPLREELKTIVEHDSASGRTGLTLQSLSLATKADSFIREVMRLKGDTLAQVRMSTCDAPLGPYIIPKGCLVIPFSTLVHEDPTVFGADASTFNGFQWVEKSKPAVMAGASHIVFGLGRWACPGRNLAVNEIKLLLFNLIQIATPSLHEGTFEITDAMNTVTVPPRAALSLKALDV</sequence>
<gene>
    <name evidence="9" type="ORF">PLICRDRAFT_57936</name>
</gene>
<evidence type="ECO:0000313" key="9">
    <source>
        <dbReference type="EMBL" id="KII84130.1"/>
    </source>
</evidence>
<evidence type="ECO:0000256" key="2">
    <source>
        <dbReference type="ARBA" id="ARBA00010617"/>
    </source>
</evidence>
<comment type="cofactor">
    <cofactor evidence="1 6">
        <name>heme</name>
        <dbReference type="ChEBI" id="CHEBI:30413"/>
    </cofactor>
</comment>
<feature type="signal peptide" evidence="8">
    <location>
        <begin position="1"/>
        <end position="24"/>
    </location>
</feature>
<dbReference type="Gene3D" id="1.10.630.10">
    <property type="entry name" value="Cytochrome P450"/>
    <property type="match status" value="1"/>
</dbReference>
<evidence type="ECO:0000256" key="5">
    <source>
        <dbReference type="ARBA" id="ARBA00023004"/>
    </source>
</evidence>
<organism evidence="9 10">
    <name type="scientific">Plicaturopsis crispa FD-325 SS-3</name>
    <dbReference type="NCBI Taxonomy" id="944288"/>
    <lineage>
        <taxon>Eukaryota</taxon>
        <taxon>Fungi</taxon>
        <taxon>Dikarya</taxon>
        <taxon>Basidiomycota</taxon>
        <taxon>Agaricomycotina</taxon>
        <taxon>Agaricomycetes</taxon>
        <taxon>Agaricomycetidae</taxon>
        <taxon>Amylocorticiales</taxon>
        <taxon>Amylocorticiaceae</taxon>
        <taxon>Plicatura</taxon>
        <taxon>Plicaturopsis crispa</taxon>
    </lineage>
</organism>
<dbReference type="InterPro" id="IPR036396">
    <property type="entry name" value="Cyt_P450_sf"/>
</dbReference>
<dbReference type="Proteomes" id="UP000053263">
    <property type="component" value="Unassembled WGS sequence"/>
</dbReference>
<dbReference type="SUPFAM" id="SSF48264">
    <property type="entry name" value="Cytochrome P450"/>
    <property type="match status" value="1"/>
</dbReference>
<reference evidence="9 10" key="1">
    <citation type="submission" date="2014-06" db="EMBL/GenBank/DDBJ databases">
        <title>Evolutionary Origins and Diversification of the Mycorrhizal Mutualists.</title>
        <authorList>
            <consortium name="DOE Joint Genome Institute"/>
            <consortium name="Mycorrhizal Genomics Consortium"/>
            <person name="Kohler A."/>
            <person name="Kuo A."/>
            <person name="Nagy L.G."/>
            <person name="Floudas D."/>
            <person name="Copeland A."/>
            <person name="Barry K.W."/>
            <person name="Cichocki N."/>
            <person name="Veneault-Fourrey C."/>
            <person name="LaButti K."/>
            <person name="Lindquist E.A."/>
            <person name="Lipzen A."/>
            <person name="Lundell T."/>
            <person name="Morin E."/>
            <person name="Murat C."/>
            <person name="Riley R."/>
            <person name="Ohm R."/>
            <person name="Sun H."/>
            <person name="Tunlid A."/>
            <person name="Henrissat B."/>
            <person name="Grigoriev I.V."/>
            <person name="Hibbett D.S."/>
            <person name="Martin F."/>
        </authorList>
    </citation>
    <scope>NUCLEOTIDE SEQUENCE [LARGE SCALE GENOMIC DNA]</scope>
    <source>
        <strain evidence="9 10">FD-325 SS-3</strain>
    </source>
</reference>
<evidence type="ECO:0000256" key="3">
    <source>
        <dbReference type="ARBA" id="ARBA00022723"/>
    </source>
</evidence>
<keyword evidence="8" id="KW-0732">Signal</keyword>
<keyword evidence="5 6" id="KW-0408">Iron</keyword>
<feature type="transmembrane region" description="Helical" evidence="7">
    <location>
        <begin position="298"/>
        <end position="324"/>
    </location>
</feature>
<keyword evidence="7" id="KW-1133">Transmembrane helix</keyword>
<keyword evidence="7" id="KW-0472">Membrane</keyword>
<keyword evidence="6" id="KW-0349">Heme</keyword>
<accession>A0A0C9SX37</accession>
<feature type="binding site" description="axial binding residue" evidence="6">
    <location>
        <position position="454"/>
    </location>
    <ligand>
        <name>heme</name>
        <dbReference type="ChEBI" id="CHEBI:30413"/>
    </ligand>
    <ligandPart>
        <name>Fe</name>
        <dbReference type="ChEBI" id="CHEBI:18248"/>
    </ligandPart>
</feature>
<keyword evidence="7" id="KW-0812">Transmembrane</keyword>
<dbReference type="GO" id="GO:0004497">
    <property type="term" value="F:monooxygenase activity"/>
    <property type="evidence" value="ECO:0007669"/>
    <property type="project" value="InterPro"/>
</dbReference>
<dbReference type="PANTHER" id="PTHR46206">
    <property type="entry name" value="CYTOCHROME P450"/>
    <property type="match status" value="1"/>
</dbReference>
<dbReference type="GO" id="GO:0005506">
    <property type="term" value="F:iron ion binding"/>
    <property type="evidence" value="ECO:0007669"/>
    <property type="project" value="InterPro"/>
</dbReference>
<dbReference type="AlphaFoldDB" id="A0A0C9SX37"/>
<feature type="chain" id="PRO_5002213321" description="Cytochrome P450" evidence="8">
    <location>
        <begin position="25"/>
        <end position="508"/>
    </location>
</feature>
<evidence type="ECO:0000313" key="10">
    <source>
        <dbReference type="Proteomes" id="UP000053263"/>
    </source>
</evidence>
<dbReference type="EMBL" id="KN832572">
    <property type="protein sequence ID" value="KII84130.1"/>
    <property type="molecule type" value="Genomic_DNA"/>
</dbReference>
<dbReference type="Pfam" id="PF00067">
    <property type="entry name" value="p450"/>
    <property type="match status" value="1"/>
</dbReference>
<dbReference type="InterPro" id="IPR001128">
    <property type="entry name" value="Cyt_P450"/>
</dbReference>
<evidence type="ECO:0000256" key="4">
    <source>
        <dbReference type="ARBA" id="ARBA00023002"/>
    </source>
</evidence>
<evidence type="ECO:0000256" key="8">
    <source>
        <dbReference type="SAM" id="SignalP"/>
    </source>
</evidence>
<evidence type="ECO:0000256" key="1">
    <source>
        <dbReference type="ARBA" id="ARBA00001971"/>
    </source>
</evidence>
<keyword evidence="10" id="KW-1185">Reference proteome</keyword>
<protein>
    <recommendedName>
        <fullName evidence="11">Cytochrome P450</fullName>
    </recommendedName>
</protein>
<dbReference type="GO" id="GO:0020037">
    <property type="term" value="F:heme binding"/>
    <property type="evidence" value="ECO:0007669"/>
    <property type="project" value="InterPro"/>
</dbReference>
<evidence type="ECO:0008006" key="11">
    <source>
        <dbReference type="Google" id="ProtNLM"/>
    </source>
</evidence>
<dbReference type="GO" id="GO:0016705">
    <property type="term" value="F:oxidoreductase activity, acting on paired donors, with incorporation or reduction of molecular oxygen"/>
    <property type="evidence" value="ECO:0007669"/>
    <property type="project" value="InterPro"/>
</dbReference>
<evidence type="ECO:0000256" key="7">
    <source>
        <dbReference type="SAM" id="Phobius"/>
    </source>
</evidence>
<name>A0A0C9SX37_PLICR</name>
<keyword evidence="4" id="KW-0560">Oxidoreductase</keyword>